<feature type="coiled-coil region" evidence="1">
    <location>
        <begin position="52"/>
        <end position="86"/>
    </location>
</feature>
<gene>
    <name evidence="3" type="ORF">BXY53_1861</name>
</gene>
<dbReference type="Proteomes" id="UP000266273">
    <property type="component" value="Unassembled WGS sequence"/>
</dbReference>
<dbReference type="AlphaFoldDB" id="A0A397Q6N9"/>
<name>A0A397Q6N9_9HYPH</name>
<keyword evidence="4" id="KW-1185">Reference proteome</keyword>
<proteinExistence type="predicted"/>
<evidence type="ECO:0000256" key="1">
    <source>
        <dbReference type="SAM" id="Coils"/>
    </source>
</evidence>
<keyword evidence="1" id="KW-0175">Coiled coil</keyword>
<evidence type="ECO:0000313" key="3">
    <source>
        <dbReference type="EMBL" id="RIA56752.1"/>
    </source>
</evidence>
<organism evidence="3 4">
    <name type="scientific">Dichotomicrobium thermohalophilum</name>
    <dbReference type="NCBI Taxonomy" id="933063"/>
    <lineage>
        <taxon>Bacteria</taxon>
        <taxon>Pseudomonadati</taxon>
        <taxon>Pseudomonadota</taxon>
        <taxon>Alphaproteobacteria</taxon>
        <taxon>Hyphomicrobiales</taxon>
        <taxon>Hyphomicrobiaceae</taxon>
        <taxon>Dichotomicrobium</taxon>
    </lineage>
</organism>
<protein>
    <submittedName>
        <fullName evidence="3">Uncharacterized protein</fullName>
    </submittedName>
</protein>
<comment type="caution">
    <text evidence="3">The sequence shown here is derived from an EMBL/GenBank/DDBJ whole genome shotgun (WGS) entry which is preliminary data.</text>
</comment>
<reference evidence="3 4" key="1">
    <citation type="submission" date="2018-08" db="EMBL/GenBank/DDBJ databases">
        <title>Genomic Encyclopedia of Archaeal and Bacterial Type Strains, Phase II (KMG-II): from individual species to whole genera.</title>
        <authorList>
            <person name="Goeker M."/>
        </authorList>
    </citation>
    <scope>NUCLEOTIDE SEQUENCE [LARGE SCALE GENOMIC DNA]</scope>
    <source>
        <strain evidence="3 4">DSM 5002</strain>
    </source>
</reference>
<sequence>MGDGYSRGPLPWMGKGHQPEGGPDSPPSNPPNQGSSGQRKGGPAQDDIPEGMAKVLRDMDMVKAANETLRQQLRDAQAENRRLRAALGGSDGKAEGPDVGARIELGEVQRLLWPFLSFWLRMHEHFRDSLELDGADFQEIAVACGLLEQVPYDPEKHGDGDGADPGDPWYVPSDIAEDAACYREMSGGQDNASRTGLLTTVRQYERQHGEQRKREVKALLWAALLRHHLARTLAVLQCAARIDPSLARAEAALSDGGRITVQKVMDDAADVLNGTVPASTTKSEQVRT</sequence>
<evidence type="ECO:0000256" key="2">
    <source>
        <dbReference type="SAM" id="MobiDB-lite"/>
    </source>
</evidence>
<dbReference type="EMBL" id="QXDF01000001">
    <property type="protein sequence ID" value="RIA56752.1"/>
    <property type="molecule type" value="Genomic_DNA"/>
</dbReference>
<feature type="region of interest" description="Disordered" evidence="2">
    <location>
        <begin position="1"/>
        <end position="49"/>
    </location>
</feature>
<dbReference type="RefSeq" id="WP_147361536.1">
    <property type="nucleotide sequence ID" value="NZ_QXDF01000001.1"/>
</dbReference>
<accession>A0A397Q6N9</accession>
<evidence type="ECO:0000313" key="4">
    <source>
        <dbReference type="Proteomes" id="UP000266273"/>
    </source>
</evidence>